<feature type="transmembrane region" description="Helical" evidence="2">
    <location>
        <begin position="195"/>
        <end position="215"/>
    </location>
</feature>
<proteinExistence type="predicted"/>
<feature type="transmembrane region" description="Helical" evidence="2">
    <location>
        <begin position="370"/>
        <end position="389"/>
    </location>
</feature>
<feature type="transmembrane region" description="Helical" evidence="2">
    <location>
        <begin position="227"/>
        <end position="252"/>
    </location>
</feature>
<feature type="region of interest" description="Disordered" evidence="1">
    <location>
        <begin position="1"/>
        <end position="29"/>
    </location>
</feature>
<dbReference type="AlphaFoldDB" id="A0A6J4NAS0"/>
<reference evidence="3" key="1">
    <citation type="submission" date="2020-02" db="EMBL/GenBank/DDBJ databases">
        <authorList>
            <person name="Meier V. D."/>
        </authorList>
    </citation>
    <scope>NUCLEOTIDE SEQUENCE</scope>
    <source>
        <strain evidence="3">AVDCRST_MAG21</strain>
    </source>
</reference>
<feature type="transmembrane region" description="Helical" evidence="2">
    <location>
        <begin position="158"/>
        <end position="179"/>
    </location>
</feature>
<evidence type="ECO:0000313" key="3">
    <source>
        <dbReference type="EMBL" id="CAA9379491.1"/>
    </source>
</evidence>
<protein>
    <submittedName>
        <fullName evidence="3">Uncharacterized protein</fullName>
    </submittedName>
</protein>
<gene>
    <name evidence="3" type="ORF">AVDCRST_MAG21-1409</name>
</gene>
<feature type="transmembrane region" description="Helical" evidence="2">
    <location>
        <begin position="437"/>
        <end position="461"/>
    </location>
</feature>
<organism evidence="3">
    <name type="scientific">uncultured Nocardioidaceae bacterium</name>
    <dbReference type="NCBI Taxonomy" id="253824"/>
    <lineage>
        <taxon>Bacteria</taxon>
        <taxon>Bacillati</taxon>
        <taxon>Actinomycetota</taxon>
        <taxon>Actinomycetes</taxon>
        <taxon>Propionibacteriales</taxon>
        <taxon>Nocardioidaceae</taxon>
        <taxon>environmental samples</taxon>
    </lineage>
</organism>
<accession>A0A6J4NAS0</accession>
<keyword evidence="2" id="KW-0472">Membrane</keyword>
<feature type="transmembrane region" description="Helical" evidence="2">
    <location>
        <begin position="258"/>
        <end position="279"/>
    </location>
</feature>
<feature type="transmembrane region" description="Helical" evidence="2">
    <location>
        <begin position="323"/>
        <end position="340"/>
    </location>
</feature>
<sequence length="468" mass="46618">MSTGAPPDAVPAPPDSLDPRAHRSDDGAAERLRRATAVPVAFLASALAVACVPNAVGLVPDLVLIAAADERFGGWAGLGVLAGTAAAALALATMQRTGAGPALSLGAAAAVFGLTLGHQVGDAVQVRLAFLLLGLAVGGLLTGAAGMAFELTGRLRSAVLLVWVIPLVSGWPVVAWVALHDAAGDTAQFAVHPPAWLLLPIVVTVVAWSALSMLVEAPRARFGAGPFALTPWTALLAVFGVAALVSMVIGFGDDIDVAWLRPLVIAFCGALVVVLGALASAVQVVAARAGYLALLVVALCYPASIQTLVAVTDAGDVRVTGPALAVLAASAVVGVVAGWWRPMTACWLGLLGVAAAASGAWVIPDTPWPMVAAAAPLAAAAGAAAAAGVRLSTVSPLALRFAVLTVAGVVLLGVVLSVALGWALGGELAATTDDARAAGRVVLGLTVAASVLVSGYLATLVPRLPKRR</sequence>
<feature type="transmembrane region" description="Helical" evidence="2">
    <location>
        <begin position="128"/>
        <end position="151"/>
    </location>
</feature>
<feature type="transmembrane region" description="Helical" evidence="2">
    <location>
        <begin position="99"/>
        <end position="116"/>
    </location>
</feature>
<dbReference type="EMBL" id="CADCUL010000139">
    <property type="protein sequence ID" value="CAA9379491.1"/>
    <property type="molecule type" value="Genomic_DNA"/>
</dbReference>
<keyword evidence="2" id="KW-0812">Transmembrane</keyword>
<feature type="transmembrane region" description="Helical" evidence="2">
    <location>
        <begin position="291"/>
        <end position="311"/>
    </location>
</feature>
<feature type="transmembrane region" description="Helical" evidence="2">
    <location>
        <begin position="72"/>
        <end position="92"/>
    </location>
</feature>
<evidence type="ECO:0000256" key="2">
    <source>
        <dbReference type="SAM" id="Phobius"/>
    </source>
</evidence>
<name>A0A6J4NAS0_9ACTN</name>
<keyword evidence="2" id="KW-1133">Transmembrane helix</keyword>
<feature type="transmembrane region" description="Helical" evidence="2">
    <location>
        <begin position="401"/>
        <end position="425"/>
    </location>
</feature>
<evidence type="ECO:0000256" key="1">
    <source>
        <dbReference type="SAM" id="MobiDB-lite"/>
    </source>
</evidence>
<feature type="transmembrane region" description="Helical" evidence="2">
    <location>
        <begin position="347"/>
        <end position="364"/>
    </location>
</feature>
<feature type="compositionally biased region" description="Basic and acidic residues" evidence="1">
    <location>
        <begin position="17"/>
        <end position="29"/>
    </location>
</feature>
<feature type="transmembrane region" description="Helical" evidence="2">
    <location>
        <begin position="40"/>
        <end position="60"/>
    </location>
</feature>